<dbReference type="PANTHER" id="PTHR30540">
    <property type="entry name" value="OSMOTIC STRESS POTASSIUM TRANSPORTER"/>
    <property type="match status" value="1"/>
</dbReference>
<dbReference type="InterPro" id="IPR053952">
    <property type="entry name" value="K_trans_C"/>
</dbReference>
<comment type="function">
    <text evidence="11">Transport of potassium into the cell. Likely operates as a K(+):H(+) symporter.</text>
</comment>
<feature type="transmembrane region" description="Helical" evidence="11">
    <location>
        <begin position="138"/>
        <end position="156"/>
    </location>
</feature>
<keyword evidence="7 11" id="KW-0630">Potassium</keyword>
<feature type="transmembrane region" description="Helical" evidence="11">
    <location>
        <begin position="210"/>
        <end position="229"/>
    </location>
</feature>
<feature type="transmembrane region" description="Helical" evidence="11">
    <location>
        <begin position="367"/>
        <end position="385"/>
    </location>
</feature>
<evidence type="ECO:0000256" key="11">
    <source>
        <dbReference type="HAMAP-Rule" id="MF_01522"/>
    </source>
</evidence>
<feature type="domain" description="K+ potassium transporter C-terminal" evidence="14">
    <location>
        <begin position="482"/>
        <end position="638"/>
    </location>
</feature>
<protein>
    <recommendedName>
        <fullName evidence="11">Probable potassium transport system protein Kup</fullName>
    </recommendedName>
</protein>
<proteinExistence type="inferred from homology"/>
<dbReference type="Proteomes" id="UP001597244">
    <property type="component" value="Unassembled WGS sequence"/>
</dbReference>
<dbReference type="RefSeq" id="WP_125578672.1">
    <property type="nucleotide sequence ID" value="NZ_JBHTOF010000083.1"/>
</dbReference>
<evidence type="ECO:0000256" key="9">
    <source>
        <dbReference type="ARBA" id="ARBA00023065"/>
    </source>
</evidence>
<dbReference type="InterPro" id="IPR003855">
    <property type="entry name" value="K+_transporter"/>
</dbReference>
<evidence type="ECO:0000256" key="8">
    <source>
        <dbReference type="ARBA" id="ARBA00022989"/>
    </source>
</evidence>
<evidence type="ECO:0000256" key="3">
    <source>
        <dbReference type="ARBA" id="ARBA00022475"/>
    </source>
</evidence>
<dbReference type="EMBL" id="JBHTOF010000083">
    <property type="protein sequence ID" value="MFD1465794.1"/>
    <property type="molecule type" value="Genomic_DNA"/>
</dbReference>
<feature type="transmembrane region" description="Helical" evidence="11">
    <location>
        <begin position="168"/>
        <end position="190"/>
    </location>
</feature>
<organism evidence="15 16">
    <name type="scientific">Lapidilactobacillus mulanensis</name>
    <dbReference type="NCBI Taxonomy" id="2485999"/>
    <lineage>
        <taxon>Bacteria</taxon>
        <taxon>Bacillati</taxon>
        <taxon>Bacillota</taxon>
        <taxon>Bacilli</taxon>
        <taxon>Lactobacillales</taxon>
        <taxon>Lactobacillaceae</taxon>
        <taxon>Lapidilactobacillus</taxon>
    </lineage>
</organism>
<keyword evidence="5 11" id="KW-0812">Transmembrane</keyword>
<dbReference type="InterPro" id="IPR053951">
    <property type="entry name" value="K_trans_N"/>
</dbReference>
<evidence type="ECO:0000256" key="12">
    <source>
        <dbReference type="SAM" id="MobiDB-lite"/>
    </source>
</evidence>
<keyword evidence="16" id="KW-1185">Reference proteome</keyword>
<evidence type="ECO:0000256" key="6">
    <source>
        <dbReference type="ARBA" id="ARBA00022847"/>
    </source>
</evidence>
<keyword evidence="6 11" id="KW-0769">Symport</keyword>
<evidence type="ECO:0000313" key="16">
    <source>
        <dbReference type="Proteomes" id="UP001597244"/>
    </source>
</evidence>
<keyword evidence="10 11" id="KW-0472">Membrane</keyword>
<name>A0ABW4DP05_9LACO</name>
<evidence type="ECO:0000256" key="10">
    <source>
        <dbReference type="ARBA" id="ARBA00023136"/>
    </source>
</evidence>
<evidence type="ECO:0000259" key="13">
    <source>
        <dbReference type="Pfam" id="PF02705"/>
    </source>
</evidence>
<dbReference type="PANTHER" id="PTHR30540:SF83">
    <property type="entry name" value="K+ POTASSIUM TRANSPORTER"/>
    <property type="match status" value="1"/>
</dbReference>
<evidence type="ECO:0000256" key="1">
    <source>
        <dbReference type="ARBA" id="ARBA00004141"/>
    </source>
</evidence>
<evidence type="ECO:0000259" key="14">
    <source>
        <dbReference type="Pfam" id="PF22776"/>
    </source>
</evidence>
<accession>A0ABW4DP05</accession>
<comment type="similarity">
    <text evidence="11">Belongs to the HAK/KUP transporter (TC 2.A.72) family.</text>
</comment>
<dbReference type="Pfam" id="PF22776">
    <property type="entry name" value="K_trans_C"/>
    <property type="match status" value="1"/>
</dbReference>
<feature type="region of interest" description="Disordered" evidence="12">
    <location>
        <begin position="665"/>
        <end position="691"/>
    </location>
</feature>
<evidence type="ECO:0000256" key="4">
    <source>
        <dbReference type="ARBA" id="ARBA00022538"/>
    </source>
</evidence>
<keyword evidence="4 11" id="KW-0633">Potassium transport</keyword>
<feature type="transmembrane region" description="Helical" evidence="11">
    <location>
        <begin position="290"/>
        <end position="319"/>
    </location>
</feature>
<evidence type="ECO:0000256" key="5">
    <source>
        <dbReference type="ARBA" id="ARBA00022692"/>
    </source>
</evidence>
<dbReference type="InterPro" id="IPR023051">
    <property type="entry name" value="Kup"/>
</dbReference>
<feature type="domain" description="K+ potassium transporter integral membrane" evidence="13">
    <location>
        <begin position="7"/>
        <end position="455"/>
    </location>
</feature>
<feature type="transmembrane region" description="Helical" evidence="11">
    <location>
        <begin position="238"/>
        <end position="257"/>
    </location>
</feature>
<keyword evidence="2 11" id="KW-0813">Transport</keyword>
<feature type="transmembrane region" description="Helical" evidence="11">
    <location>
        <begin position="49"/>
        <end position="69"/>
    </location>
</feature>
<evidence type="ECO:0000313" key="15">
    <source>
        <dbReference type="EMBL" id="MFD1465794.1"/>
    </source>
</evidence>
<comment type="subcellular location">
    <subcellularLocation>
        <location evidence="11">Cell membrane</location>
        <topology evidence="11">Multi-pass membrane protein</topology>
    </subcellularLocation>
    <subcellularLocation>
        <location evidence="1">Membrane</location>
        <topology evidence="1">Multi-pass membrane protein</topology>
    </subcellularLocation>
</comment>
<dbReference type="Pfam" id="PF02705">
    <property type="entry name" value="K_trans"/>
    <property type="match status" value="1"/>
</dbReference>
<sequence length="691" mass="77644">MSLAGLMITIGIVYGDIGTSPLYVMKTIIADNGGINTATREMIMGSISLIFWTVMLLTTVKYVLIALQATNHGEGGIFSLYALVRRRAKWLIYPALIGGAALLADGMLTPAVTVTTAIEGLKGIDFNGLVLVNTQQQVIIITIVILSFLFVIQRFGTGVIGRAFGPIMFIWFFFLGITGLLHMAADFSILRALNPYYAIKLLFFSSDNHVGVFILGSVFLATTGAEALYSDVGHVGRINIYGSWPFVFISLMLNYFGQGVWVMNNANNAAITSNQSFNPFFEMLPGQWRLIGIVLATLAAIIASQALITGSYTLVSEAVRLKFFPRMKIIYPSEKHGQIYIPLVNSILWIACILIIIYFRTSAHMEAAYGLAITVTMLMTTLLLYQFLRQSHIKTVWAALMVVFFGAIETMFLASSLVKFVHGGYVTAIIAGLILLVMYIWYYGNRIRDKEEFQSAYISLDDYKDQLAKLSNDDSLPIFSDNVVYMAKVKPGNMIKREMLYSILDKRPKRAKAYWFVTVNVTDDPYTAEYSVNTMGTRNVLNVQLYLGFRREQRVNVYLRAIVQEMIERGRIDPQPKKYTTIVGRDVGDFSFVIVQDVMSPQTQIRSIERLIIQLRVGLQNITSNPASWFGLEFADVIVEKVPLILGKTKPLSLKYLDRDQAEARHSQIHEDNKLKRHKVPDAKDENEFED</sequence>
<evidence type="ECO:0000256" key="7">
    <source>
        <dbReference type="ARBA" id="ARBA00022958"/>
    </source>
</evidence>
<feature type="transmembrane region" description="Helical" evidence="11">
    <location>
        <begin position="397"/>
        <end position="418"/>
    </location>
</feature>
<comment type="caution">
    <text evidence="15">The sequence shown here is derived from an EMBL/GenBank/DDBJ whole genome shotgun (WGS) entry which is preliminary data.</text>
</comment>
<feature type="transmembrane region" description="Helical" evidence="11">
    <location>
        <begin position="424"/>
        <end position="444"/>
    </location>
</feature>
<dbReference type="HAMAP" id="MF_01522">
    <property type="entry name" value="Kup"/>
    <property type="match status" value="1"/>
</dbReference>
<evidence type="ECO:0000256" key="2">
    <source>
        <dbReference type="ARBA" id="ARBA00022448"/>
    </source>
</evidence>
<keyword evidence="8 11" id="KW-1133">Transmembrane helix</keyword>
<keyword evidence="3 11" id="KW-1003">Cell membrane</keyword>
<feature type="transmembrane region" description="Helical" evidence="11">
    <location>
        <begin position="90"/>
        <end position="118"/>
    </location>
</feature>
<comment type="catalytic activity">
    <reaction evidence="11">
        <text>K(+)(in) + H(+)(in) = K(+)(out) + H(+)(out)</text>
        <dbReference type="Rhea" id="RHEA:28490"/>
        <dbReference type="ChEBI" id="CHEBI:15378"/>
        <dbReference type="ChEBI" id="CHEBI:29103"/>
    </reaction>
</comment>
<keyword evidence="9 11" id="KW-0406">Ion transport</keyword>
<reference evidence="16" key="1">
    <citation type="journal article" date="2019" name="Int. J. Syst. Evol. Microbiol.">
        <title>The Global Catalogue of Microorganisms (GCM) 10K type strain sequencing project: providing services to taxonomists for standard genome sequencing and annotation.</title>
        <authorList>
            <consortium name="The Broad Institute Genomics Platform"/>
            <consortium name="The Broad Institute Genome Sequencing Center for Infectious Disease"/>
            <person name="Wu L."/>
            <person name="Ma J."/>
        </authorList>
    </citation>
    <scope>NUCLEOTIDE SEQUENCE [LARGE SCALE GENOMIC DNA]</scope>
    <source>
        <strain evidence="16">CCM 8951</strain>
    </source>
</reference>
<gene>
    <name evidence="11" type="primary">kup</name>
    <name evidence="15" type="ORF">ACFQ4L_06940</name>
</gene>
<feature type="transmembrane region" description="Helical" evidence="11">
    <location>
        <begin position="339"/>
        <end position="361"/>
    </location>
</feature>